<name>A0A9W9K0M9_9EURO</name>
<evidence type="ECO:0000313" key="2">
    <source>
        <dbReference type="EMBL" id="KAJ5088708.1"/>
    </source>
</evidence>
<organism evidence="2 3">
    <name type="scientific">Penicillium angulare</name>
    <dbReference type="NCBI Taxonomy" id="116970"/>
    <lineage>
        <taxon>Eukaryota</taxon>
        <taxon>Fungi</taxon>
        <taxon>Dikarya</taxon>
        <taxon>Ascomycota</taxon>
        <taxon>Pezizomycotina</taxon>
        <taxon>Eurotiomycetes</taxon>
        <taxon>Eurotiomycetidae</taxon>
        <taxon>Eurotiales</taxon>
        <taxon>Aspergillaceae</taxon>
        <taxon>Penicillium</taxon>
    </lineage>
</organism>
<keyword evidence="3" id="KW-1185">Reference proteome</keyword>
<dbReference type="EMBL" id="JAPQKH010000007">
    <property type="protein sequence ID" value="KAJ5088708.1"/>
    <property type="molecule type" value="Genomic_DNA"/>
</dbReference>
<accession>A0A9W9K0M9</accession>
<dbReference type="Proteomes" id="UP001149165">
    <property type="component" value="Unassembled WGS sequence"/>
</dbReference>
<reference evidence="2" key="2">
    <citation type="journal article" date="2023" name="IMA Fungus">
        <title>Comparative genomic study of the Penicillium genus elucidates a diverse pangenome and 15 lateral gene transfer events.</title>
        <authorList>
            <person name="Petersen C."/>
            <person name="Sorensen T."/>
            <person name="Nielsen M.R."/>
            <person name="Sondergaard T.E."/>
            <person name="Sorensen J.L."/>
            <person name="Fitzpatrick D.A."/>
            <person name="Frisvad J.C."/>
            <person name="Nielsen K.L."/>
        </authorList>
    </citation>
    <scope>NUCLEOTIDE SEQUENCE</scope>
    <source>
        <strain evidence="2">IBT 30069</strain>
    </source>
</reference>
<comment type="caution">
    <text evidence="2">The sequence shown here is derived from an EMBL/GenBank/DDBJ whole genome shotgun (WGS) entry which is preliminary data.</text>
</comment>
<gene>
    <name evidence="2" type="ORF">N7456_012324</name>
</gene>
<dbReference type="OrthoDB" id="10288829at2759"/>
<evidence type="ECO:0000313" key="3">
    <source>
        <dbReference type="Proteomes" id="UP001149165"/>
    </source>
</evidence>
<evidence type="ECO:0000256" key="1">
    <source>
        <dbReference type="SAM" id="MobiDB-lite"/>
    </source>
</evidence>
<proteinExistence type="predicted"/>
<dbReference type="AlphaFoldDB" id="A0A9W9K0M9"/>
<protein>
    <submittedName>
        <fullName evidence="2">Uncharacterized protein</fullName>
    </submittedName>
</protein>
<sequence>MAPAKFVQGWEGQGELNKEKKETQQASRCNRDGDEESMDRPPLIEITTNASQVRDMINLTGII</sequence>
<feature type="region of interest" description="Disordered" evidence="1">
    <location>
        <begin position="1"/>
        <end position="41"/>
    </location>
</feature>
<reference evidence="2" key="1">
    <citation type="submission" date="2022-11" db="EMBL/GenBank/DDBJ databases">
        <authorList>
            <person name="Petersen C."/>
        </authorList>
    </citation>
    <scope>NUCLEOTIDE SEQUENCE</scope>
    <source>
        <strain evidence="2">IBT 30069</strain>
    </source>
</reference>